<evidence type="ECO:0000256" key="1">
    <source>
        <dbReference type="SAM" id="MobiDB-lite"/>
    </source>
</evidence>
<feature type="region of interest" description="Disordered" evidence="1">
    <location>
        <begin position="89"/>
        <end position="110"/>
    </location>
</feature>
<dbReference type="AlphaFoldDB" id="A0AB39PQ05"/>
<reference evidence="4" key="1">
    <citation type="submission" date="2024-07" db="EMBL/GenBank/DDBJ databases">
        <authorList>
            <person name="Yu S.T."/>
        </authorList>
    </citation>
    <scope>NUCLEOTIDE SEQUENCE</scope>
    <source>
        <strain evidence="4">R21</strain>
    </source>
</reference>
<name>A0AB39PQ05_9ACTN</name>
<dbReference type="EMBL" id="CP163435">
    <property type="protein sequence ID" value="XDQ31054.1"/>
    <property type="molecule type" value="Genomic_DNA"/>
</dbReference>
<sequence length="227" mass="23614">MTGSVSKAPWLLARFAQAAIGVAAVADMFRVVTLRAQHLHPTDASLRSRFGFASMVFVYLMTAAVVLFLVWFSRCRRNAHALSAGALGHGAGGGSAGTGSPRPGAHGADADAGDGSVWAVVAWLIPVVNLWVPRGLVLEVQRASSAEAAERGREDVLVNAWWAAWVGHAVIVLGSRFGQGTSMPLLVLSEAFNVVAAVLAMCVIQRITALQSAALPAMSPAGPLSHA</sequence>
<feature type="transmembrane region" description="Helical" evidence="2">
    <location>
        <begin position="12"/>
        <end position="32"/>
    </location>
</feature>
<accession>A0AB39PQ05</accession>
<feature type="transmembrane region" description="Helical" evidence="2">
    <location>
        <begin position="156"/>
        <end position="177"/>
    </location>
</feature>
<keyword evidence="2" id="KW-0472">Membrane</keyword>
<organism evidence="4">
    <name type="scientific">Streptomyces sp. R21</name>
    <dbReference type="NCBI Taxonomy" id="3238627"/>
    <lineage>
        <taxon>Bacteria</taxon>
        <taxon>Bacillati</taxon>
        <taxon>Actinomycetota</taxon>
        <taxon>Actinomycetes</taxon>
        <taxon>Kitasatosporales</taxon>
        <taxon>Streptomycetaceae</taxon>
        <taxon>Streptomyces</taxon>
    </lineage>
</organism>
<keyword evidence="2" id="KW-1133">Transmembrane helix</keyword>
<keyword evidence="2" id="KW-0812">Transmembrane</keyword>
<protein>
    <submittedName>
        <fullName evidence="4">DUF4328 domain-containing protein</fullName>
    </submittedName>
</protein>
<evidence type="ECO:0000256" key="2">
    <source>
        <dbReference type="SAM" id="Phobius"/>
    </source>
</evidence>
<proteinExistence type="predicted"/>
<gene>
    <name evidence="4" type="ORF">AB5J56_42940</name>
</gene>
<evidence type="ECO:0000259" key="3">
    <source>
        <dbReference type="Pfam" id="PF14219"/>
    </source>
</evidence>
<dbReference type="Pfam" id="PF14219">
    <property type="entry name" value="DUF4328"/>
    <property type="match status" value="1"/>
</dbReference>
<dbReference type="InterPro" id="IPR025565">
    <property type="entry name" value="DUF4328"/>
</dbReference>
<feature type="transmembrane region" description="Helical" evidence="2">
    <location>
        <begin position="52"/>
        <end position="72"/>
    </location>
</feature>
<dbReference type="RefSeq" id="WP_369241589.1">
    <property type="nucleotide sequence ID" value="NZ_CP163435.1"/>
</dbReference>
<evidence type="ECO:0000313" key="4">
    <source>
        <dbReference type="EMBL" id="XDQ31054.1"/>
    </source>
</evidence>
<feature type="domain" description="DUF4328" evidence="3">
    <location>
        <begin position="49"/>
        <end position="209"/>
    </location>
</feature>
<feature type="transmembrane region" description="Helical" evidence="2">
    <location>
        <begin position="183"/>
        <end position="204"/>
    </location>
</feature>